<evidence type="ECO:0000256" key="3">
    <source>
        <dbReference type="ARBA" id="ARBA00022722"/>
    </source>
</evidence>
<dbReference type="GO" id="GO:0070336">
    <property type="term" value="F:flap-structured DNA binding"/>
    <property type="evidence" value="ECO:0007669"/>
    <property type="project" value="TreeGrafter"/>
</dbReference>
<feature type="region of interest" description="Disordered" evidence="9">
    <location>
        <begin position="84"/>
        <end position="114"/>
    </location>
</feature>
<evidence type="ECO:0000256" key="4">
    <source>
        <dbReference type="ARBA" id="ARBA00022723"/>
    </source>
</evidence>
<sequence>GRRSVYVDAFEHALSTVLDDEGHLFDDAERTVFAAWRGLGYGARYLYVRLFLRKTAAWHRVAALGYRDDIADMAGAVAALQQPRELPPPEQTPSEEQPHPAELEPPPEGTTLGRSFTFADSSEDGITTLEEASGLLRLDELKAMAGGARTQGKTKGELLDAFRRDSKGQTGLVLTARPNEADRAVGTPSRRSDINTSTNNEDDDDNDGDENDSHVGSDRKPRQRQQQHLVRRIMAGTGPCIRLSLPALRLFERVHLVFFRSTEWTEKSLTAVLLARFSRRNFPPYVISRSANVFASRAALLEFEAALRAQARVDAALEPGGGGGAAATGARLESVLEEWDRVAARWRALLADERRKEDAVYLSGEGAYLRRLSPAWVYTRIAHKAALALGRLGMRAREHALLDELLAQRLFHPARRGAWYQRKALLEERYMASVTTPPGPGGEDEAARRKRWRRTALRTCERGLEDPLVHLVHHHDLQRRVAKLERALRVARRLQHDFAHVRLARAVEVRVEGVRVEARPRPRPDGNGASGASGAGTRTTWLDPADPAGAATCGVEQLCLARYAARGWRGLHAEGGVLRTLFGLLMFEVLFGAYVPHVFQTAFQTCPVDLLAEGGCFAAARPAELAGQLARLANGEAEPMLRAVWAAHRPRRTCVVGLDWGFELADLCAIVRCFPGEALAAVCRVLAQEYAKRGAGVPDLLLWDEGRGEVMFAEVKSENDRLSEAQRLWIHVLTGAGVRVELCKVVASEVRVV</sequence>
<evidence type="ECO:0000256" key="5">
    <source>
        <dbReference type="ARBA" id="ARBA00022801"/>
    </source>
</evidence>
<dbReference type="EMBL" id="MU001674">
    <property type="protein sequence ID" value="KAF2459758.1"/>
    <property type="molecule type" value="Genomic_DNA"/>
</dbReference>
<feature type="non-terminal residue" evidence="11">
    <location>
        <position position="1"/>
    </location>
</feature>
<proteinExistence type="inferred from homology"/>
<keyword evidence="7 8" id="KW-0464">Manganese</keyword>
<keyword evidence="6 8" id="KW-0460">Magnesium</keyword>
<evidence type="ECO:0000256" key="2">
    <source>
        <dbReference type="ARBA" id="ARBA00005533"/>
    </source>
</evidence>
<feature type="region of interest" description="Disordered" evidence="9">
    <location>
        <begin position="169"/>
        <end position="228"/>
    </location>
</feature>
<dbReference type="InterPro" id="IPR049132">
    <property type="entry name" value="FAN1-like_euk"/>
</dbReference>
<dbReference type="FunFam" id="3.40.1350.10:FF:000009">
    <property type="entry name" value="Fanconi-associated nuclease"/>
    <property type="match status" value="1"/>
</dbReference>
<dbReference type="InterPro" id="IPR011856">
    <property type="entry name" value="tRNA_endonuc-like_dom_sf"/>
</dbReference>
<dbReference type="Pfam" id="PF21315">
    <property type="entry name" value="FAN1_HTH"/>
    <property type="match status" value="1"/>
</dbReference>
<feature type="compositionally biased region" description="Basic and acidic residues" evidence="9">
    <location>
        <begin position="211"/>
        <end position="220"/>
    </location>
</feature>
<gene>
    <name evidence="11" type="ORF">BDY21DRAFT_271897</name>
</gene>
<dbReference type="GO" id="GO:0017108">
    <property type="term" value="F:5'-flap endonuclease activity"/>
    <property type="evidence" value="ECO:0007669"/>
    <property type="project" value="TreeGrafter"/>
</dbReference>
<keyword evidence="8" id="KW-0234">DNA repair</keyword>
<keyword evidence="3 8" id="KW-0540">Nuclease</keyword>
<feature type="non-terminal residue" evidence="11">
    <location>
        <position position="753"/>
    </location>
</feature>
<evidence type="ECO:0000256" key="7">
    <source>
        <dbReference type="ARBA" id="ARBA00023211"/>
    </source>
</evidence>
<dbReference type="InterPro" id="IPR033315">
    <property type="entry name" value="Fan1-like"/>
</dbReference>
<keyword evidence="12" id="KW-1185">Reference proteome</keyword>
<dbReference type="GO" id="GO:0004528">
    <property type="term" value="F:phosphodiesterase I activity"/>
    <property type="evidence" value="ECO:0007669"/>
    <property type="project" value="UniProtKB-EC"/>
</dbReference>
<dbReference type="InterPro" id="IPR049125">
    <property type="entry name" value="FAN1-like_WH"/>
</dbReference>
<dbReference type="SMART" id="SM00990">
    <property type="entry name" value="VRR_NUC"/>
    <property type="match status" value="1"/>
</dbReference>
<feature type="compositionally biased region" description="Acidic residues" evidence="9">
    <location>
        <begin position="200"/>
        <end position="210"/>
    </location>
</feature>
<feature type="domain" description="VRR-NUC" evidence="10">
    <location>
        <begin position="632"/>
        <end position="747"/>
    </location>
</feature>
<accession>A0A6A6P7G0</accession>
<dbReference type="EC" id="3.1.4.1" evidence="8"/>
<evidence type="ECO:0000256" key="1">
    <source>
        <dbReference type="ARBA" id="ARBA00000983"/>
    </source>
</evidence>
<keyword evidence="8" id="KW-0539">Nucleus</keyword>
<organism evidence="11 12">
    <name type="scientific">Lineolata rhizophorae</name>
    <dbReference type="NCBI Taxonomy" id="578093"/>
    <lineage>
        <taxon>Eukaryota</taxon>
        <taxon>Fungi</taxon>
        <taxon>Dikarya</taxon>
        <taxon>Ascomycota</taxon>
        <taxon>Pezizomycotina</taxon>
        <taxon>Dothideomycetes</taxon>
        <taxon>Dothideomycetes incertae sedis</taxon>
        <taxon>Lineolatales</taxon>
        <taxon>Lineolataceae</taxon>
        <taxon>Lineolata</taxon>
    </lineage>
</organism>
<dbReference type="GO" id="GO:0005634">
    <property type="term" value="C:nucleus"/>
    <property type="evidence" value="ECO:0007669"/>
    <property type="project" value="UniProtKB-SubCell"/>
</dbReference>
<keyword evidence="8" id="KW-0227">DNA damage</keyword>
<name>A0A6A6P7G0_9PEZI</name>
<dbReference type="InterPro" id="IPR049126">
    <property type="entry name" value="FAN1-like_TPR"/>
</dbReference>
<keyword evidence="5 8" id="KW-0378">Hydrolase</keyword>
<evidence type="ECO:0000256" key="9">
    <source>
        <dbReference type="SAM" id="MobiDB-lite"/>
    </source>
</evidence>
<dbReference type="GO" id="GO:0046872">
    <property type="term" value="F:metal ion binding"/>
    <property type="evidence" value="ECO:0007669"/>
    <property type="project" value="UniProtKB-KW"/>
</dbReference>
<comment type="subcellular location">
    <subcellularLocation>
        <location evidence="8">Nucleus</location>
    </subcellularLocation>
</comment>
<dbReference type="PANTHER" id="PTHR15749">
    <property type="entry name" value="FANCONI-ASSOCIATED NUCLEASE 1"/>
    <property type="match status" value="1"/>
</dbReference>
<dbReference type="InterPro" id="IPR014883">
    <property type="entry name" value="VRR_NUC"/>
</dbReference>
<dbReference type="OrthoDB" id="76364at2759"/>
<comment type="similarity">
    <text evidence="2 8">Belongs to the FAN1 family.</text>
</comment>
<dbReference type="PANTHER" id="PTHR15749:SF4">
    <property type="entry name" value="FANCONI-ASSOCIATED NUCLEASE 1"/>
    <property type="match status" value="1"/>
</dbReference>
<dbReference type="GO" id="GO:0008409">
    <property type="term" value="F:5'-3' exonuclease activity"/>
    <property type="evidence" value="ECO:0007669"/>
    <property type="project" value="TreeGrafter"/>
</dbReference>
<comment type="cofactor">
    <cofactor evidence="8">
        <name>Mg(2+)</name>
        <dbReference type="ChEBI" id="CHEBI:18420"/>
    </cofactor>
    <cofactor evidence="8">
        <name>Mn(2+)</name>
        <dbReference type="ChEBI" id="CHEBI:29035"/>
    </cofactor>
</comment>
<dbReference type="CDD" id="cd22326">
    <property type="entry name" value="FAN1-like"/>
    <property type="match status" value="1"/>
</dbReference>
<reference evidence="11" key="1">
    <citation type="journal article" date="2020" name="Stud. Mycol.">
        <title>101 Dothideomycetes genomes: a test case for predicting lifestyles and emergence of pathogens.</title>
        <authorList>
            <person name="Haridas S."/>
            <person name="Albert R."/>
            <person name="Binder M."/>
            <person name="Bloem J."/>
            <person name="Labutti K."/>
            <person name="Salamov A."/>
            <person name="Andreopoulos B."/>
            <person name="Baker S."/>
            <person name="Barry K."/>
            <person name="Bills G."/>
            <person name="Bluhm B."/>
            <person name="Cannon C."/>
            <person name="Castanera R."/>
            <person name="Culley D."/>
            <person name="Daum C."/>
            <person name="Ezra D."/>
            <person name="Gonzalez J."/>
            <person name="Henrissat B."/>
            <person name="Kuo A."/>
            <person name="Liang C."/>
            <person name="Lipzen A."/>
            <person name="Lutzoni F."/>
            <person name="Magnuson J."/>
            <person name="Mondo S."/>
            <person name="Nolan M."/>
            <person name="Ohm R."/>
            <person name="Pangilinan J."/>
            <person name="Park H.-J."/>
            <person name="Ramirez L."/>
            <person name="Alfaro M."/>
            <person name="Sun H."/>
            <person name="Tritt A."/>
            <person name="Yoshinaga Y."/>
            <person name="Zwiers L.-H."/>
            <person name="Turgeon B."/>
            <person name="Goodwin S."/>
            <person name="Spatafora J."/>
            <person name="Crous P."/>
            <person name="Grigoriev I."/>
        </authorList>
    </citation>
    <scope>NUCLEOTIDE SEQUENCE</scope>
    <source>
        <strain evidence="11">ATCC 16933</strain>
    </source>
</reference>
<dbReference type="Proteomes" id="UP000799766">
    <property type="component" value="Unassembled WGS sequence"/>
</dbReference>
<feature type="region of interest" description="Disordered" evidence="9">
    <location>
        <begin position="518"/>
        <end position="543"/>
    </location>
</feature>
<evidence type="ECO:0000259" key="10">
    <source>
        <dbReference type="SMART" id="SM00990"/>
    </source>
</evidence>
<dbReference type="Pfam" id="PF08774">
    <property type="entry name" value="VRR_NUC"/>
    <property type="match status" value="1"/>
</dbReference>
<evidence type="ECO:0000256" key="6">
    <source>
        <dbReference type="ARBA" id="ARBA00022842"/>
    </source>
</evidence>
<dbReference type="Gene3D" id="3.40.1350.10">
    <property type="match status" value="1"/>
</dbReference>
<evidence type="ECO:0000313" key="12">
    <source>
        <dbReference type="Proteomes" id="UP000799766"/>
    </source>
</evidence>
<evidence type="ECO:0000313" key="11">
    <source>
        <dbReference type="EMBL" id="KAF2459758.1"/>
    </source>
</evidence>
<comment type="function">
    <text evidence="8">Nuclease required for the repair of DNA interstrand cross-links (ICL). Acts as a 5'-3' exonuclease that anchors at a cut end of DNA and cleaves DNA successively at every third nucleotide, allowing to excise an ICL from one strand through flanking incisions.</text>
</comment>
<dbReference type="Pfam" id="PF21170">
    <property type="entry name" value="FAN1_TPR"/>
    <property type="match status" value="1"/>
</dbReference>
<protein>
    <recommendedName>
        <fullName evidence="8">Fanconi-associated nuclease</fullName>
        <ecNumber evidence="8">3.1.4.1</ecNumber>
    </recommendedName>
</protein>
<comment type="catalytic activity">
    <reaction evidence="1 8">
        <text>Hydrolytically removes 5'-nucleotides successively from the 3'-hydroxy termini of 3'-hydroxy-terminated oligonucleotides.</text>
        <dbReference type="EC" id="3.1.4.1"/>
    </reaction>
</comment>
<dbReference type="AlphaFoldDB" id="A0A6A6P7G0"/>
<evidence type="ECO:0000256" key="8">
    <source>
        <dbReference type="RuleBase" id="RU365033"/>
    </source>
</evidence>
<keyword evidence="4 8" id="KW-0479">Metal-binding</keyword>
<dbReference type="GO" id="GO:0036297">
    <property type="term" value="P:interstrand cross-link repair"/>
    <property type="evidence" value="ECO:0007669"/>
    <property type="project" value="InterPro"/>
</dbReference>